<reference evidence="1" key="2">
    <citation type="journal article" date="2015" name="Data Brief">
        <title>Shoot transcriptome of the giant reed, Arundo donax.</title>
        <authorList>
            <person name="Barrero R.A."/>
            <person name="Guerrero F.D."/>
            <person name="Moolhuijzen P."/>
            <person name="Goolsby J.A."/>
            <person name="Tidwell J."/>
            <person name="Bellgard S.E."/>
            <person name="Bellgard M.I."/>
        </authorList>
    </citation>
    <scope>NUCLEOTIDE SEQUENCE</scope>
    <source>
        <tissue evidence="1">Shoot tissue taken approximately 20 cm above the soil surface</tissue>
    </source>
</reference>
<name>A0A0A8ZNZ8_ARUDO</name>
<dbReference type="EMBL" id="GBRH01258462">
    <property type="protein sequence ID" value="JAD39433.1"/>
    <property type="molecule type" value="Transcribed_RNA"/>
</dbReference>
<organism evidence="1">
    <name type="scientific">Arundo donax</name>
    <name type="common">Giant reed</name>
    <name type="synonym">Donax arundinaceus</name>
    <dbReference type="NCBI Taxonomy" id="35708"/>
    <lineage>
        <taxon>Eukaryota</taxon>
        <taxon>Viridiplantae</taxon>
        <taxon>Streptophyta</taxon>
        <taxon>Embryophyta</taxon>
        <taxon>Tracheophyta</taxon>
        <taxon>Spermatophyta</taxon>
        <taxon>Magnoliopsida</taxon>
        <taxon>Liliopsida</taxon>
        <taxon>Poales</taxon>
        <taxon>Poaceae</taxon>
        <taxon>PACMAD clade</taxon>
        <taxon>Arundinoideae</taxon>
        <taxon>Arundineae</taxon>
        <taxon>Arundo</taxon>
    </lineage>
</organism>
<reference evidence="1" key="1">
    <citation type="submission" date="2014-09" db="EMBL/GenBank/DDBJ databases">
        <authorList>
            <person name="Magalhaes I.L.F."/>
            <person name="Oliveira U."/>
            <person name="Santos F.R."/>
            <person name="Vidigal T.H.D.A."/>
            <person name="Brescovit A.D."/>
            <person name="Santos A.J."/>
        </authorList>
    </citation>
    <scope>NUCLEOTIDE SEQUENCE</scope>
    <source>
        <tissue evidence="1">Shoot tissue taken approximately 20 cm above the soil surface</tissue>
    </source>
</reference>
<accession>A0A0A8ZNZ8</accession>
<proteinExistence type="predicted"/>
<evidence type="ECO:0000313" key="1">
    <source>
        <dbReference type="EMBL" id="JAD39433.1"/>
    </source>
</evidence>
<sequence>MRIFYSSEIPLFSTNFPSVQTNY</sequence>
<dbReference type="AlphaFoldDB" id="A0A0A8ZNZ8"/>
<protein>
    <submittedName>
        <fullName evidence="1">Uncharacterized protein</fullName>
    </submittedName>
</protein>